<dbReference type="PANTHER" id="PTHR43157:SF22">
    <property type="entry name" value="SHORT-CHAIN DEHYDROGENASE_REDUCTASE PHMF"/>
    <property type="match status" value="1"/>
</dbReference>
<reference evidence="2 3" key="1">
    <citation type="submission" date="2020-01" db="EMBL/GenBank/DDBJ databases">
        <authorList>
            <consortium name="DOE Joint Genome Institute"/>
            <person name="Haridas S."/>
            <person name="Albert R."/>
            <person name="Binder M."/>
            <person name="Bloem J."/>
            <person name="Labutti K."/>
            <person name="Salamov A."/>
            <person name="Andreopoulos B."/>
            <person name="Baker S.E."/>
            <person name="Barry K."/>
            <person name="Bills G."/>
            <person name="Bluhm B.H."/>
            <person name="Cannon C."/>
            <person name="Castanera R."/>
            <person name="Culley D.E."/>
            <person name="Daum C."/>
            <person name="Ezra D."/>
            <person name="Gonzalez J.B."/>
            <person name="Henrissat B."/>
            <person name="Kuo A."/>
            <person name="Liang C."/>
            <person name="Lipzen A."/>
            <person name="Lutzoni F."/>
            <person name="Magnuson J."/>
            <person name="Mondo S."/>
            <person name="Nolan M."/>
            <person name="Ohm R."/>
            <person name="Pangilinan J."/>
            <person name="Park H.-J.H."/>
            <person name="Ramirez L."/>
            <person name="Alfaro M."/>
            <person name="Sun H."/>
            <person name="Tritt A."/>
            <person name="Yoshinaga Y."/>
            <person name="Zwiers L.-H.L."/>
            <person name="Turgeon B.G."/>
            <person name="Goodwin S.B."/>
            <person name="Spatafora J.W."/>
            <person name="Crous P.W."/>
            <person name="Grigoriev I.V."/>
        </authorList>
    </citation>
    <scope>NUCLEOTIDE SEQUENCE [LARGE SCALE GENOMIC DNA]</scope>
    <source>
        <strain evidence="2 3">CBS 611.86</strain>
    </source>
</reference>
<dbReference type="InterPro" id="IPR036291">
    <property type="entry name" value="NAD(P)-bd_dom_sf"/>
</dbReference>
<dbReference type="PANTHER" id="PTHR43157">
    <property type="entry name" value="PHOSPHATIDYLINOSITOL-GLYCAN BIOSYNTHESIS CLASS F PROTEIN-RELATED"/>
    <property type="match status" value="1"/>
</dbReference>
<sequence>MASLISALKHKWLSPPKEVQESYAGRNVIVTGATAGIGYEAVEKFAALGASKVIIAARDLRKGDATKAAIEGRVGKNDQLEVWELNMGSYESVVAFAMRAHALDHLDIAILNAGVRKYSFMPSEYGWEEDLQVNTLSSVLLGILLLPKLKESKQINGKIPILEFVNSGLHQNAIVDAETRKAPSILQAYNTPERFNDNTQYCMSKVFLMYATNQLAKSVSSGDVIVTSVCPGWVATDLAREYQFFGRDIVFALVSFSIMRSPSQAANTILSGTTQGEQLHGRFWQHDEIQPISPSVAGEENIKFGLRVWNEIVETLIEGVPVVTKTQDSLDLQQWIKEKGLVHTE</sequence>
<gene>
    <name evidence="2" type="ORF">BDV95DRAFT_568677</name>
</gene>
<accession>A0A7C8MAQ1</accession>
<dbReference type="GO" id="GO:0016491">
    <property type="term" value="F:oxidoreductase activity"/>
    <property type="evidence" value="ECO:0007669"/>
    <property type="project" value="UniProtKB-KW"/>
</dbReference>
<name>A0A7C8MAQ1_9PLEO</name>
<proteinExistence type="predicted"/>
<dbReference type="InterPro" id="IPR002347">
    <property type="entry name" value="SDR_fam"/>
</dbReference>
<evidence type="ECO:0000313" key="2">
    <source>
        <dbReference type="EMBL" id="KAF2873059.1"/>
    </source>
</evidence>
<dbReference type="EMBL" id="JAADJZ010000008">
    <property type="protein sequence ID" value="KAF2873059.1"/>
    <property type="molecule type" value="Genomic_DNA"/>
</dbReference>
<evidence type="ECO:0000256" key="1">
    <source>
        <dbReference type="ARBA" id="ARBA00023002"/>
    </source>
</evidence>
<dbReference type="Proteomes" id="UP000481861">
    <property type="component" value="Unassembled WGS sequence"/>
</dbReference>
<comment type="caution">
    <text evidence="2">The sequence shown here is derived from an EMBL/GenBank/DDBJ whole genome shotgun (WGS) entry which is preliminary data.</text>
</comment>
<dbReference type="OrthoDB" id="542013at2759"/>
<dbReference type="SUPFAM" id="SSF51735">
    <property type="entry name" value="NAD(P)-binding Rossmann-fold domains"/>
    <property type="match status" value="1"/>
</dbReference>
<dbReference type="Pfam" id="PF00106">
    <property type="entry name" value="adh_short"/>
    <property type="match status" value="1"/>
</dbReference>
<keyword evidence="3" id="KW-1185">Reference proteome</keyword>
<dbReference type="AlphaFoldDB" id="A0A7C8MAQ1"/>
<evidence type="ECO:0000313" key="3">
    <source>
        <dbReference type="Proteomes" id="UP000481861"/>
    </source>
</evidence>
<dbReference type="Gene3D" id="3.40.50.720">
    <property type="entry name" value="NAD(P)-binding Rossmann-like Domain"/>
    <property type="match status" value="1"/>
</dbReference>
<protein>
    <submittedName>
        <fullName evidence="2">Short-chain dehydrogenase/reductase family protein-like protein</fullName>
    </submittedName>
</protein>
<dbReference type="PRINTS" id="PR00081">
    <property type="entry name" value="GDHRDH"/>
</dbReference>
<organism evidence="2 3">
    <name type="scientific">Massariosphaeria phaeospora</name>
    <dbReference type="NCBI Taxonomy" id="100035"/>
    <lineage>
        <taxon>Eukaryota</taxon>
        <taxon>Fungi</taxon>
        <taxon>Dikarya</taxon>
        <taxon>Ascomycota</taxon>
        <taxon>Pezizomycotina</taxon>
        <taxon>Dothideomycetes</taxon>
        <taxon>Pleosporomycetidae</taxon>
        <taxon>Pleosporales</taxon>
        <taxon>Pleosporales incertae sedis</taxon>
        <taxon>Massariosphaeria</taxon>
    </lineage>
</organism>
<keyword evidence="1" id="KW-0560">Oxidoreductase</keyword>